<sequence length="290" mass="31845">MTTTATIPRRVGRVPRPFNPWRLLLHVSFIAVLLLWVSPFVWMLASTFRPAVEAQRAPLALFSATPTLENLQRAWELGNFSRYFLNSLVVSLSTVVIVTLVTALAGFALGRRTFPGRLPLLALLGATLFLPQGYTVIPIYDLVGRLGLNNTLGGVTLALTGTGFVLYVFMFTAYFASLPRELEEAALVDGTNIFQMFLYVMLPLARPIIATVAILEFISSWNAFLLPLVLTFTRPELRTLGVGIYSFFGENPVDWTALAAAATLCLLPVILVFVLFQRAFVEGVAGAVKS</sequence>
<reference evidence="9" key="1">
    <citation type="submission" date="2022-07" db="EMBL/GenBank/DDBJ databases">
        <title>Complete Genome Sequence of the Radioresistant Bacterium Deinococcus aetherius ST0316, Isolated from the Air Dust collected in Lower Stratosphere above Japan.</title>
        <authorList>
            <person name="Satoh K."/>
            <person name="Hagiwara K."/>
            <person name="Katsumata K."/>
            <person name="Kubo A."/>
            <person name="Yokobori S."/>
            <person name="Yamagishi A."/>
            <person name="Oono Y."/>
            <person name="Narumi I."/>
        </authorList>
    </citation>
    <scope>NUCLEOTIDE SEQUENCE</scope>
    <source>
        <strain evidence="9">ST0316</strain>
        <plasmid evidence="9">pDAETH-2</plasmid>
    </source>
</reference>
<dbReference type="PANTHER" id="PTHR43744">
    <property type="entry name" value="ABC TRANSPORTER PERMEASE PROTEIN MG189-RELATED-RELATED"/>
    <property type="match status" value="1"/>
</dbReference>
<feature type="transmembrane region" description="Helical" evidence="7">
    <location>
        <begin position="83"/>
        <end position="108"/>
    </location>
</feature>
<feature type="transmembrane region" description="Helical" evidence="7">
    <location>
        <begin position="23"/>
        <end position="45"/>
    </location>
</feature>
<dbReference type="InterPro" id="IPR035906">
    <property type="entry name" value="MetI-like_sf"/>
</dbReference>
<keyword evidence="5 7" id="KW-1133">Transmembrane helix</keyword>
<dbReference type="InterPro" id="IPR000515">
    <property type="entry name" value="MetI-like"/>
</dbReference>
<evidence type="ECO:0000313" key="9">
    <source>
        <dbReference type="EMBL" id="BDP44316.1"/>
    </source>
</evidence>
<evidence type="ECO:0000259" key="8">
    <source>
        <dbReference type="PROSITE" id="PS50928"/>
    </source>
</evidence>
<dbReference type="Gene3D" id="1.10.3720.10">
    <property type="entry name" value="MetI-like"/>
    <property type="match status" value="1"/>
</dbReference>
<evidence type="ECO:0000256" key="5">
    <source>
        <dbReference type="ARBA" id="ARBA00022989"/>
    </source>
</evidence>
<gene>
    <name evidence="9" type="ORF">DAETH_42850</name>
</gene>
<name>A0ABN6RPH2_9DEIO</name>
<comment type="similarity">
    <text evidence="7">Belongs to the binding-protein-dependent transport system permease family.</text>
</comment>
<keyword evidence="9" id="KW-0614">Plasmid</keyword>
<dbReference type="SUPFAM" id="SSF161098">
    <property type="entry name" value="MetI-like"/>
    <property type="match status" value="1"/>
</dbReference>
<dbReference type="EMBL" id="AP026562">
    <property type="protein sequence ID" value="BDP44316.1"/>
    <property type="molecule type" value="Genomic_DNA"/>
</dbReference>
<evidence type="ECO:0000256" key="6">
    <source>
        <dbReference type="ARBA" id="ARBA00023136"/>
    </source>
</evidence>
<keyword evidence="10" id="KW-1185">Reference proteome</keyword>
<organism evidence="9 10">
    <name type="scientific">Deinococcus aetherius</name>
    <dbReference type="NCBI Taxonomy" id="200252"/>
    <lineage>
        <taxon>Bacteria</taxon>
        <taxon>Thermotogati</taxon>
        <taxon>Deinococcota</taxon>
        <taxon>Deinococci</taxon>
        <taxon>Deinococcales</taxon>
        <taxon>Deinococcaceae</taxon>
        <taxon>Deinococcus</taxon>
    </lineage>
</organism>
<feature type="domain" description="ABC transmembrane type-1" evidence="8">
    <location>
        <begin position="84"/>
        <end position="276"/>
    </location>
</feature>
<evidence type="ECO:0000256" key="3">
    <source>
        <dbReference type="ARBA" id="ARBA00022475"/>
    </source>
</evidence>
<geneLocation type="plasmid" evidence="9 10">
    <name>pDAETH-2</name>
</geneLocation>
<feature type="transmembrane region" description="Helical" evidence="7">
    <location>
        <begin position="255"/>
        <end position="276"/>
    </location>
</feature>
<proteinExistence type="inferred from homology"/>
<accession>A0ABN6RPH2</accession>
<feature type="transmembrane region" description="Helical" evidence="7">
    <location>
        <begin position="197"/>
        <end position="218"/>
    </location>
</feature>
<feature type="transmembrane region" description="Helical" evidence="7">
    <location>
        <begin position="120"/>
        <end position="140"/>
    </location>
</feature>
<dbReference type="Pfam" id="PF00528">
    <property type="entry name" value="BPD_transp_1"/>
    <property type="match status" value="1"/>
</dbReference>
<dbReference type="CDD" id="cd06261">
    <property type="entry name" value="TM_PBP2"/>
    <property type="match status" value="1"/>
</dbReference>
<comment type="subcellular location">
    <subcellularLocation>
        <location evidence="1 7">Cell membrane</location>
        <topology evidence="1 7">Multi-pass membrane protein</topology>
    </subcellularLocation>
</comment>
<dbReference type="PANTHER" id="PTHR43744:SF8">
    <property type="entry name" value="SN-GLYCEROL-3-PHOSPHATE TRANSPORT SYSTEM PERMEASE PROTEIN UGPE"/>
    <property type="match status" value="1"/>
</dbReference>
<evidence type="ECO:0000313" key="10">
    <source>
        <dbReference type="Proteomes" id="UP001064971"/>
    </source>
</evidence>
<evidence type="ECO:0000256" key="7">
    <source>
        <dbReference type="RuleBase" id="RU363032"/>
    </source>
</evidence>
<keyword evidence="2 7" id="KW-0813">Transport</keyword>
<keyword evidence="4 7" id="KW-0812">Transmembrane</keyword>
<evidence type="ECO:0000256" key="1">
    <source>
        <dbReference type="ARBA" id="ARBA00004651"/>
    </source>
</evidence>
<dbReference type="PROSITE" id="PS50928">
    <property type="entry name" value="ABC_TM1"/>
    <property type="match status" value="1"/>
</dbReference>
<keyword evidence="6 7" id="KW-0472">Membrane</keyword>
<keyword evidence="3" id="KW-1003">Cell membrane</keyword>
<dbReference type="RefSeq" id="WP_264778166.1">
    <property type="nucleotide sequence ID" value="NZ_AP026562.1"/>
</dbReference>
<dbReference type="Proteomes" id="UP001064971">
    <property type="component" value="Plasmid pDAETH-2"/>
</dbReference>
<protein>
    <submittedName>
        <fullName evidence="9">Sugar ABC transporter permease</fullName>
    </submittedName>
</protein>
<evidence type="ECO:0000256" key="2">
    <source>
        <dbReference type="ARBA" id="ARBA00022448"/>
    </source>
</evidence>
<evidence type="ECO:0000256" key="4">
    <source>
        <dbReference type="ARBA" id="ARBA00022692"/>
    </source>
</evidence>
<feature type="transmembrane region" description="Helical" evidence="7">
    <location>
        <begin position="152"/>
        <end position="176"/>
    </location>
</feature>